<gene>
    <name evidence="2" type="ORF">ikelab_14280</name>
</gene>
<evidence type="ECO:0000313" key="3">
    <source>
        <dbReference type="Proteomes" id="UP000504756"/>
    </source>
</evidence>
<evidence type="ECO:0000313" key="2">
    <source>
        <dbReference type="EMBL" id="GFO52153.1"/>
    </source>
</evidence>
<keyword evidence="1" id="KW-1133">Transmembrane helix</keyword>
<keyword evidence="1" id="KW-0472">Membrane</keyword>
<keyword evidence="1" id="KW-0812">Transmembrane</keyword>
<organism evidence="2 3">
    <name type="scientific">Lactococcus garvieae</name>
    <dbReference type="NCBI Taxonomy" id="1363"/>
    <lineage>
        <taxon>Bacteria</taxon>
        <taxon>Bacillati</taxon>
        <taxon>Bacillota</taxon>
        <taxon>Bacilli</taxon>
        <taxon>Lactobacillales</taxon>
        <taxon>Streptococcaceae</taxon>
        <taxon>Lactococcus</taxon>
    </lineage>
</organism>
<accession>A0A6L2ZVK0</accession>
<dbReference type="RefSeq" id="WP_165706603.1">
    <property type="nucleotide sequence ID" value="NZ_BLXU01000008.1"/>
</dbReference>
<dbReference type="EMBL" id="BLXU01000008">
    <property type="protein sequence ID" value="GFO52153.1"/>
    <property type="molecule type" value="Genomic_DNA"/>
</dbReference>
<dbReference type="Proteomes" id="UP000504756">
    <property type="component" value="Unassembled WGS sequence"/>
</dbReference>
<proteinExistence type="predicted"/>
<name>A0A6L2ZVK0_9LACT</name>
<reference evidence="2 3" key="1">
    <citation type="submission" date="2020-06" db="EMBL/GenBank/DDBJ databases">
        <title>Draft genome sequence of Lactic acid bacteria from Okinawan-style tofu.</title>
        <authorList>
            <person name="Takara I."/>
            <person name="Ikematsu S."/>
        </authorList>
    </citation>
    <scope>NUCLEOTIDE SEQUENCE [LARGE SCALE GENOMIC DNA]</scope>
    <source>
        <strain evidence="3">lg38</strain>
    </source>
</reference>
<sequence>MNIWTILVPALVSLFVSTIIFKRNFRYQKYYDKLSTDLYELQNILGKLNFYIAELHNLVEGQEEDAYSLETKQYKNFLKERENLVLFLKTKPFVLDRLLKDNIQKFNDSELGLFQLWWRNHGDMSGGYEIIENVNDMGHDITVLTGPFNYDLISKKGLSEKLEKFMKDIEKPISF</sequence>
<comment type="caution">
    <text evidence="2">The sequence shown here is derived from an EMBL/GenBank/DDBJ whole genome shotgun (WGS) entry which is preliminary data.</text>
</comment>
<feature type="transmembrane region" description="Helical" evidence="1">
    <location>
        <begin position="6"/>
        <end position="25"/>
    </location>
</feature>
<dbReference type="AlphaFoldDB" id="A0A6L2ZVK0"/>
<protein>
    <submittedName>
        <fullName evidence="2">Uncharacterized protein</fullName>
    </submittedName>
</protein>
<evidence type="ECO:0000256" key="1">
    <source>
        <dbReference type="SAM" id="Phobius"/>
    </source>
</evidence>